<dbReference type="SUPFAM" id="SSF140459">
    <property type="entry name" value="PE/PPE dimer-like"/>
    <property type="match status" value="1"/>
</dbReference>
<feature type="region of interest" description="Disordered" evidence="2">
    <location>
        <begin position="521"/>
        <end position="675"/>
    </location>
</feature>
<dbReference type="Pfam" id="PF00823">
    <property type="entry name" value="PPE"/>
    <property type="match status" value="1"/>
</dbReference>
<feature type="compositionally biased region" description="Low complexity" evidence="2">
    <location>
        <begin position="601"/>
        <end position="611"/>
    </location>
</feature>
<name>A0ABV4C9C0_9MYCO</name>
<evidence type="ECO:0000313" key="4">
    <source>
        <dbReference type="EMBL" id="MEY8019146.1"/>
    </source>
</evidence>
<dbReference type="EMBL" id="JBGEDP010000003">
    <property type="protein sequence ID" value="MEY8019146.1"/>
    <property type="molecule type" value="Genomic_DNA"/>
</dbReference>
<dbReference type="RefSeq" id="WP_369742170.1">
    <property type="nucleotide sequence ID" value="NZ_JBGEDP010000003.1"/>
</dbReference>
<sequence length="675" mass="65101">MLDVNPDTLRGVAESVRDAATALIDTTQSATPGCGGDEVSQTIMDNLNARRKWLADHVRTGHEQAWGAASATDDTATSFEHGDAAMADILGGAAGGVSNGGSSRRGGPGRSSATPMPSVNPIPDISGRDGESLARQLESGAGAAPAVSAAAQCSALAGKAAQAAAHFAGAQALLTASGTSEAHGPMLARLARAQVWAQGVAGHAQDLAESYTAAAQSHIAACGAVRSSQEWEMTKTSFNEAVAENQATGGMMQERVEALKTLLDSMQQEAVAAMGGYQSAGELFSIPTVGLLDPHVSPDGPAAAPDPGPAAAADPEILSAPPPAGMPGTGTTNLGGLISTATAGSARSAVQALSGSLSPGIPAAGGSGSSGSSGAVFRPAGLPGGASPTGSPGGAAASGLGGGMAPAGSPAGSPNPNSPNASNGPNPGAGEPGGVDPGQDPEAIDGSDPDDDDQTGNATSHSGGDDGDQSGPNSMQNLLGPLMGAAGPAMGALGKGGGGGGNPLESLGQVAQSLEQQLGKQFGGHKGHPLTPLTHAAPHHPGSGHLGGGAAKGGGGLGHVGASVHPAAAKSTPASPPPGGASGSGQGASTAAGSGMGGAGMMPMGAGSKGAKPSVKPNIYPEPIQTQPAGTGRAGIVGRDPAQADRSVLDPAQDKSRRERVARRKKSSTDDALDL</sequence>
<evidence type="ECO:0000256" key="2">
    <source>
        <dbReference type="SAM" id="MobiDB-lite"/>
    </source>
</evidence>
<feature type="domain" description="PPE" evidence="3">
    <location>
        <begin position="134"/>
        <end position="280"/>
    </location>
</feature>
<comment type="caution">
    <text evidence="4">The sequence shown here is derived from an EMBL/GenBank/DDBJ whole genome shotgun (WGS) entry which is preliminary data.</text>
</comment>
<dbReference type="Gene3D" id="1.20.1260.20">
    <property type="entry name" value="PPE superfamily"/>
    <property type="match status" value="1"/>
</dbReference>
<reference evidence="4 5" key="1">
    <citation type="submission" date="2024-08" db="EMBL/GenBank/DDBJ databases">
        <title>Mycobacterium servetensis sp. nov., a novel rapid-growing mycobacterial species recovered from a human patient in Zaragoza, Spain.</title>
        <authorList>
            <person name="Tristancho-Baro A.I."/>
            <person name="Buenestado-Serrano S."/>
            <person name="Garcia De Viedma D."/>
            <person name="Milagro-Beamonte A."/>
            <person name="Burillo N."/>
            <person name="Sanz S."/>
            <person name="Lopez-Calleja A.I."/>
            <person name="Penas-Utrilla D."/>
            <person name="Guardingo M."/>
            <person name="Garcia M.J."/>
            <person name="Vinuelas-Bayon J."/>
        </authorList>
    </citation>
    <scope>NUCLEOTIDE SEQUENCE [LARGE SCALE GENOMIC DNA]</scope>
    <source>
        <strain evidence="5">HUMS_12744610</strain>
    </source>
</reference>
<feature type="compositionally biased region" description="Low complexity" evidence="2">
    <location>
        <begin position="372"/>
        <end position="398"/>
    </location>
</feature>
<feature type="compositionally biased region" description="Low complexity" evidence="2">
    <location>
        <begin position="560"/>
        <end position="573"/>
    </location>
</feature>
<protein>
    <submittedName>
        <fullName evidence="4">PPE domain-containing protein</fullName>
    </submittedName>
</protein>
<organism evidence="4 5">
    <name type="scientific">Mycobacterium servetii</name>
    <dbReference type="NCBI Taxonomy" id="3237418"/>
    <lineage>
        <taxon>Bacteria</taxon>
        <taxon>Bacillati</taxon>
        <taxon>Actinomycetota</taxon>
        <taxon>Actinomycetes</taxon>
        <taxon>Mycobacteriales</taxon>
        <taxon>Mycobacteriaceae</taxon>
        <taxon>Mycobacterium</taxon>
    </lineage>
</organism>
<keyword evidence="5" id="KW-1185">Reference proteome</keyword>
<dbReference type="InterPro" id="IPR000030">
    <property type="entry name" value="PPE_dom"/>
</dbReference>
<proteinExistence type="inferred from homology"/>
<feature type="region of interest" description="Disordered" evidence="2">
    <location>
        <begin position="295"/>
        <end position="333"/>
    </location>
</feature>
<feature type="compositionally biased region" description="Low complexity" evidence="2">
    <location>
        <begin position="406"/>
        <end position="429"/>
    </location>
</feature>
<evidence type="ECO:0000259" key="3">
    <source>
        <dbReference type="Pfam" id="PF00823"/>
    </source>
</evidence>
<dbReference type="InterPro" id="IPR038332">
    <property type="entry name" value="PPE_sf"/>
</dbReference>
<evidence type="ECO:0000313" key="5">
    <source>
        <dbReference type="Proteomes" id="UP001564760"/>
    </source>
</evidence>
<evidence type="ECO:0000256" key="1">
    <source>
        <dbReference type="ARBA" id="ARBA00010652"/>
    </source>
</evidence>
<feature type="compositionally biased region" description="Gly residues" evidence="2">
    <location>
        <begin position="544"/>
        <end position="559"/>
    </location>
</feature>
<gene>
    <name evidence="4" type="ORF">AB8998_31360</name>
</gene>
<feature type="compositionally biased region" description="Acidic residues" evidence="2">
    <location>
        <begin position="442"/>
        <end position="454"/>
    </location>
</feature>
<feature type="compositionally biased region" description="Gly residues" evidence="2">
    <location>
        <begin position="95"/>
        <end position="109"/>
    </location>
</feature>
<comment type="similarity">
    <text evidence="1">Belongs to the mycobacterial PPE family.</text>
</comment>
<accession>A0ABV4C9C0</accession>
<dbReference type="Proteomes" id="UP001564760">
    <property type="component" value="Unassembled WGS sequence"/>
</dbReference>
<feature type="compositionally biased region" description="Low complexity" evidence="2">
    <location>
        <begin position="298"/>
        <end position="315"/>
    </location>
</feature>
<feature type="region of interest" description="Disordered" evidence="2">
    <location>
        <begin position="95"/>
        <end position="129"/>
    </location>
</feature>
<feature type="region of interest" description="Disordered" evidence="2">
    <location>
        <begin position="363"/>
        <end position="483"/>
    </location>
</feature>